<dbReference type="EMBL" id="MF782455">
    <property type="protein sequence ID" value="ATZ80542.1"/>
    <property type="molecule type" value="Genomic_DNA"/>
</dbReference>
<accession>A0A2H4UUD9</accession>
<evidence type="ECO:0000313" key="1">
    <source>
        <dbReference type="EMBL" id="ATZ80542.1"/>
    </source>
</evidence>
<proteinExistence type="predicted"/>
<organism evidence="1">
    <name type="scientific">Bodo saltans virus</name>
    <dbReference type="NCBI Taxonomy" id="2024608"/>
    <lineage>
        <taxon>Viruses</taxon>
        <taxon>Varidnaviria</taxon>
        <taxon>Bamfordvirae</taxon>
        <taxon>Nucleocytoviricota</taxon>
        <taxon>Megaviricetes</taxon>
        <taxon>Imitervirales</taxon>
        <taxon>Mimiviridae</taxon>
        <taxon>Klosneuvirinae</taxon>
        <taxon>Theiavirus</taxon>
        <taxon>Theiavirus salishense</taxon>
    </lineage>
</organism>
<name>A0A2H4UUD9_9VIRU</name>
<reference evidence="1" key="1">
    <citation type="journal article" date="2017" name="Elife">
        <title>The kinetoplastid-infecting Bodo saltans virus (BsV), a window into the most abundant giant viruses in the sea.</title>
        <authorList>
            <person name="Deeg C.M."/>
            <person name="Chow C.-E.T."/>
            <person name="Suttle C.A."/>
        </authorList>
    </citation>
    <scope>NUCLEOTIDE SEQUENCE</scope>
    <source>
        <strain evidence="1">NG1</strain>
    </source>
</reference>
<protein>
    <submittedName>
        <fullName evidence="1">Uncharacterized protein</fullName>
    </submittedName>
</protein>
<keyword evidence="2" id="KW-1185">Reference proteome</keyword>
<sequence>MIRSKTIICRDGLRFALSSIDRFSLDTIIIDGHWADFDKKKDRVIPQKEGFGEFTYYYRKFPIPRIKHADAQFITRFKLLTMFLDKNKGDENHGYDDLGHGYSVNVLRYLGYSYCRCCEYQRNGDGCYLIHHQKSNTTLAFPQGFLHYIVEHNVHPDFKTIRFIMKMPIAIFIEIMAKLEYVPKFQEKIPMESVSSFKDALLKRQHNEQPEKVVVVTQKTKPQFVVPIEVFDFDDGLHQMISLYEKEKRKT</sequence>
<dbReference type="Proteomes" id="UP000240325">
    <property type="component" value="Segment"/>
</dbReference>
<gene>
    <name evidence="1" type="ORF">BMW23_0493</name>
</gene>
<evidence type="ECO:0000313" key="2">
    <source>
        <dbReference type="Proteomes" id="UP000240325"/>
    </source>
</evidence>